<organism evidence="2 3">
    <name type="scientific">Sinorhizobium numidicum</name>
    <dbReference type="NCBI Taxonomy" id="680248"/>
    <lineage>
        <taxon>Bacteria</taxon>
        <taxon>Pseudomonadati</taxon>
        <taxon>Pseudomonadota</taxon>
        <taxon>Alphaproteobacteria</taxon>
        <taxon>Hyphomicrobiales</taxon>
        <taxon>Rhizobiaceae</taxon>
        <taxon>Sinorhizobium/Ensifer group</taxon>
        <taxon>Sinorhizobium</taxon>
    </lineage>
</organism>
<accession>A0ABY8D6T9</accession>
<reference evidence="2 3" key="1">
    <citation type="submission" date="2023-03" db="EMBL/GenBank/DDBJ databases">
        <authorList>
            <person name="Kaur S."/>
            <person name="Espinosa-Saiz D."/>
            <person name="Velazquez E."/>
            <person name="Menendez E."/>
            <person name="diCenzo G.C."/>
        </authorList>
    </citation>
    <scope>NUCLEOTIDE SEQUENCE [LARGE SCALE GENOMIC DNA]</scope>
    <source>
        <strain evidence="2 3">LMG 27395</strain>
    </source>
</reference>
<evidence type="ECO:0000313" key="3">
    <source>
        <dbReference type="Proteomes" id="UP001235547"/>
    </source>
</evidence>
<dbReference type="EMBL" id="CP120371">
    <property type="protein sequence ID" value="WEX84763.1"/>
    <property type="molecule type" value="Genomic_DNA"/>
</dbReference>
<dbReference type="RefSeq" id="WP_280735681.1">
    <property type="nucleotide sequence ID" value="NZ_CP120368.1"/>
</dbReference>
<keyword evidence="3" id="KW-1185">Reference proteome</keyword>
<feature type="region of interest" description="Disordered" evidence="1">
    <location>
        <begin position="97"/>
        <end position="126"/>
    </location>
</feature>
<protein>
    <submittedName>
        <fullName evidence="2">Uncharacterized protein</fullName>
    </submittedName>
</protein>
<evidence type="ECO:0000313" key="2">
    <source>
        <dbReference type="EMBL" id="WEX84763.1"/>
    </source>
</evidence>
<name>A0ABY8D6T9_9HYPH</name>
<gene>
    <name evidence="2" type="ORF">PYH38_003669</name>
</gene>
<evidence type="ECO:0000256" key="1">
    <source>
        <dbReference type="SAM" id="MobiDB-lite"/>
    </source>
</evidence>
<proteinExistence type="predicted"/>
<dbReference type="Proteomes" id="UP001235547">
    <property type="component" value="Chromosome 1"/>
</dbReference>
<sequence>MEHVAAIMILVGCMQGAMACREVPSPVVGFETAKECQALLSPAVEEVGKVFKEAYGKCAPVDPALFVENVVIEWEVTSARELQVQIIPEEEAPYAIAERGLRPTPPTEPSTISPRRSGLGWAVSNP</sequence>